<comment type="similarity">
    <text evidence="1">Belongs to the universal ribosomal protein uL16 family.</text>
</comment>
<evidence type="ECO:0000256" key="3">
    <source>
        <dbReference type="ARBA" id="ARBA00023274"/>
    </source>
</evidence>
<dbReference type="PANTHER" id="PTHR11726">
    <property type="entry name" value="60S RIBOSOMAL PROTEIN L10"/>
    <property type="match status" value="1"/>
</dbReference>
<dbReference type="Gene3D" id="3.30.60.300">
    <property type="match status" value="1"/>
</dbReference>
<protein>
    <submittedName>
        <fullName evidence="4">60S ribosomal protein L10</fullName>
    </submittedName>
</protein>
<dbReference type="EMBL" id="HBUE01302016">
    <property type="protein sequence ID" value="CAG6579438.1"/>
    <property type="molecule type" value="Transcribed_RNA"/>
</dbReference>
<proteinExistence type="inferred from homology"/>
<keyword evidence="2 4" id="KW-0689">Ribosomal protein</keyword>
<dbReference type="GO" id="GO:0005840">
    <property type="term" value="C:ribosome"/>
    <property type="evidence" value="ECO:0007669"/>
    <property type="project" value="UniProtKB-KW"/>
</dbReference>
<dbReference type="GO" id="GO:1990904">
    <property type="term" value="C:ribonucleoprotein complex"/>
    <property type="evidence" value="ECO:0007669"/>
    <property type="project" value="UniProtKB-KW"/>
</dbReference>
<keyword evidence="3" id="KW-0687">Ribonucleoprotein</keyword>
<dbReference type="Gene3D" id="3.90.1170.10">
    <property type="entry name" value="Ribosomal protein L10e/L16"/>
    <property type="match status" value="1"/>
</dbReference>
<dbReference type="SUPFAM" id="SSF54686">
    <property type="entry name" value="Ribosomal protein L16p/L10e"/>
    <property type="match status" value="1"/>
</dbReference>
<dbReference type="InterPro" id="IPR036920">
    <property type="entry name" value="Ribosomal_uL16_sf"/>
</dbReference>
<dbReference type="GO" id="GO:0003735">
    <property type="term" value="F:structural constituent of ribosome"/>
    <property type="evidence" value="ECO:0007669"/>
    <property type="project" value="InterPro"/>
</dbReference>
<dbReference type="FunFam" id="3.30.60.300:FF:000003">
    <property type="entry name" value="60S ribosomal protein L10, putative"/>
    <property type="match status" value="1"/>
</dbReference>
<organism evidence="4">
    <name type="scientific">Culex pipiens</name>
    <name type="common">House mosquito</name>
    <dbReference type="NCBI Taxonomy" id="7175"/>
    <lineage>
        <taxon>Eukaryota</taxon>
        <taxon>Metazoa</taxon>
        <taxon>Ecdysozoa</taxon>
        <taxon>Arthropoda</taxon>
        <taxon>Hexapoda</taxon>
        <taxon>Insecta</taxon>
        <taxon>Pterygota</taxon>
        <taxon>Neoptera</taxon>
        <taxon>Endopterygota</taxon>
        <taxon>Diptera</taxon>
        <taxon>Nematocera</taxon>
        <taxon>Culicoidea</taxon>
        <taxon>Culicidae</taxon>
        <taxon>Culicinae</taxon>
        <taxon>Culicini</taxon>
        <taxon>Culex</taxon>
        <taxon>Culex</taxon>
    </lineage>
</organism>
<name>A0A8D8JYZ3_CULPI</name>
<reference evidence="4" key="1">
    <citation type="submission" date="2021-05" db="EMBL/GenBank/DDBJ databases">
        <authorList>
            <person name="Alioto T."/>
            <person name="Alioto T."/>
            <person name="Gomez Garrido J."/>
        </authorList>
    </citation>
    <scope>NUCLEOTIDE SEQUENCE</scope>
</reference>
<dbReference type="InterPro" id="IPR001197">
    <property type="entry name" value="Ribosomal_uL16_euk_arch"/>
</dbReference>
<accession>A0A8D8JYZ3</accession>
<evidence type="ECO:0000256" key="1">
    <source>
        <dbReference type="ARBA" id="ARBA00008931"/>
    </source>
</evidence>
<dbReference type="GO" id="GO:0006412">
    <property type="term" value="P:translation"/>
    <property type="evidence" value="ECO:0007669"/>
    <property type="project" value="InterPro"/>
</dbReference>
<dbReference type="AlphaFoldDB" id="A0A8D8JYZ3"/>
<evidence type="ECO:0000256" key="2">
    <source>
        <dbReference type="ARBA" id="ARBA00022980"/>
    </source>
</evidence>
<evidence type="ECO:0000313" key="4">
    <source>
        <dbReference type="EMBL" id="CAG6579438.1"/>
    </source>
</evidence>
<dbReference type="EMBL" id="HBUE01196016">
    <property type="protein sequence ID" value="CAG6527715.1"/>
    <property type="molecule type" value="Transcribed_RNA"/>
</dbReference>
<sequence>MSTSSCRRRRSRRAASAATSIWSSSAARTSSTSACGCTRTTRCPVPEPIDSKPECQPIMSVHSSDRFRQQAVEALRHAKFKFPSRRKIFIWKKWGFTKYDRDQHQVYWDEVCLVSDGCGVKFFTDHGPLKKREAYERARLA</sequence>